<organism evidence="2 3">
    <name type="scientific">Papaver atlanticum</name>
    <dbReference type="NCBI Taxonomy" id="357466"/>
    <lineage>
        <taxon>Eukaryota</taxon>
        <taxon>Viridiplantae</taxon>
        <taxon>Streptophyta</taxon>
        <taxon>Embryophyta</taxon>
        <taxon>Tracheophyta</taxon>
        <taxon>Spermatophyta</taxon>
        <taxon>Magnoliopsida</taxon>
        <taxon>Ranunculales</taxon>
        <taxon>Papaveraceae</taxon>
        <taxon>Papaveroideae</taxon>
        <taxon>Papaver</taxon>
    </lineage>
</organism>
<evidence type="ECO:0000313" key="2">
    <source>
        <dbReference type="EMBL" id="KAI3948956.1"/>
    </source>
</evidence>
<gene>
    <name evidence="2" type="ORF">MKW98_021562</name>
</gene>
<sequence>MAARSAVSGSTVSSVFSAPLSARGVDDTSAAVGSSSPVSVKEEEDSNFSSHRSSPVLADISLGRSMGKKTVGGANASEPTMIGGKVFSPQWRPHAGSSFQNPNEVGQVRARTEIARDQRDKYLQRFQQVQQQGKVSVLLTVYLTVLPGTYLLGCLNPHQLGPTYDTRHL</sequence>
<feature type="region of interest" description="Disordered" evidence="1">
    <location>
        <begin position="68"/>
        <end position="87"/>
    </location>
</feature>
<dbReference type="Proteomes" id="UP001202328">
    <property type="component" value="Unassembled WGS sequence"/>
</dbReference>
<evidence type="ECO:0000256" key="1">
    <source>
        <dbReference type="SAM" id="MobiDB-lite"/>
    </source>
</evidence>
<proteinExistence type="predicted"/>
<accession>A0AAD4XV74</accession>
<dbReference type="AlphaFoldDB" id="A0AAD4XV74"/>
<comment type="caution">
    <text evidence="2">The sequence shown here is derived from an EMBL/GenBank/DDBJ whole genome shotgun (WGS) entry which is preliminary data.</text>
</comment>
<reference evidence="2" key="1">
    <citation type="submission" date="2022-04" db="EMBL/GenBank/DDBJ databases">
        <title>A functionally conserved STORR gene fusion in Papaver species that diverged 16.8 million years ago.</title>
        <authorList>
            <person name="Catania T."/>
        </authorList>
    </citation>
    <scope>NUCLEOTIDE SEQUENCE</scope>
    <source>
        <strain evidence="2">S-188037</strain>
    </source>
</reference>
<feature type="region of interest" description="Disordered" evidence="1">
    <location>
        <begin position="18"/>
        <end position="53"/>
    </location>
</feature>
<evidence type="ECO:0000313" key="3">
    <source>
        <dbReference type="Proteomes" id="UP001202328"/>
    </source>
</evidence>
<protein>
    <submittedName>
        <fullName evidence="2">Uncharacterized protein</fullName>
    </submittedName>
</protein>
<name>A0AAD4XV74_9MAGN</name>
<feature type="compositionally biased region" description="Low complexity" evidence="1">
    <location>
        <begin position="29"/>
        <end position="39"/>
    </location>
</feature>
<dbReference type="EMBL" id="JAJJMB010003208">
    <property type="protein sequence ID" value="KAI3948956.1"/>
    <property type="molecule type" value="Genomic_DNA"/>
</dbReference>
<keyword evidence="3" id="KW-1185">Reference proteome</keyword>